<protein>
    <submittedName>
        <fullName evidence="2">Uncharacterized protein</fullName>
    </submittedName>
</protein>
<name>A0A7C5XKT3_9CREN</name>
<evidence type="ECO:0000256" key="1">
    <source>
        <dbReference type="SAM" id="Phobius"/>
    </source>
</evidence>
<keyword evidence="1" id="KW-0472">Membrane</keyword>
<dbReference type="AlphaFoldDB" id="A0A7C5XKT3"/>
<keyword evidence="1" id="KW-1133">Transmembrane helix</keyword>
<gene>
    <name evidence="2" type="ORF">ENM84_04695</name>
</gene>
<proteinExistence type="predicted"/>
<evidence type="ECO:0000313" key="2">
    <source>
        <dbReference type="EMBL" id="HHP81946.1"/>
    </source>
</evidence>
<accession>A0A7C5XKT3</accession>
<keyword evidence="1" id="KW-0812">Transmembrane</keyword>
<feature type="transmembrane region" description="Helical" evidence="1">
    <location>
        <begin position="48"/>
        <end position="66"/>
    </location>
</feature>
<dbReference type="EMBL" id="DRZI01000198">
    <property type="protein sequence ID" value="HHP81946.1"/>
    <property type="molecule type" value="Genomic_DNA"/>
</dbReference>
<reference evidence="2" key="1">
    <citation type="journal article" date="2020" name="mSystems">
        <title>Genome- and Community-Level Interaction Insights into Carbon Utilization and Element Cycling Functions of Hydrothermarchaeota in Hydrothermal Sediment.</title>
        <authorList>
            <person name="Zhou Z."/>
            <person name="Liu Y."/>
            <person name="Xu W."/>
            <person name="Pan J."/>
            <person name="Luo Z.H."/>
            <person name="Li M."/>
        </authorList>
    </citation>
    <scope>NUCLEOTIDE SEQUENCE [LARGE SCALE GENOMIC DNA]</scope>
    <source>
        <strain evidence="2">SpSt-1121</strain>
    </source>
</reference>
<feature type="transmembrane region" description="Helical" evidence="1">
    <location>
        <begin position="21"/>
        <end position="42"/>
    </location>
</feature>
<organism evidence="2">
    <name type="scientific">Ignisphaera aggregans</name>
    <dbReference type="NCBI Taxonomy" id="334771"/>
    <lineage>
        <taxon>Archaea</taxon>
        <taxon>Thermoproteota</taxon>
        <taxon>Thermoprotei</taxon>
        <taxon>Desulfurococcales</taxon>
        <taxon>Desulfurococcaceae</taxon>
        <taxon>Ignisphaera</taxon>
    </lineage>
</organism>
<sequence>MGLYRDYGCFANSYPSYCHEAISVYVILIARAMIHAVNYGIIVEKIKLKAVVSLLIGFIMMFFRCVPR</sequence>
<comment type="caution">
    <text evidence="2">The sequence shown here is derived from an EMBL/GenBank/DDBJ whole genome shotgun (WGS) entry which is preliminary data.</text>
</comment>